<name>A0A3D8IF27_9HELI</name>
<keyword evidence="1" id="KW-1133">Transmembrane helix</keyword>
<dbReference type="Pfam" id="PF13116">
    <property type="entry name" value="YhdP"/>
    <property type="match status" value="2"/>
</dbReference>
<feature type="transmembrane region" description="Helical" evidence="1">
    <location>
        <begin position="12"/>
        <end position="30"/>
    </location>
</feature>
<protein>
    <recommendedName>
        <fullName evidence="2">YhdP central domain-containing protein</fullName>
    </recommendedName>
</protein>
<evidence type="ECO:0000256" key="1">
    <source>
        <dbReference type="SAM" id="Phobius"/>
    </source>
</evidence>
<dbReference type="InterPro" id="IPR025263">
    <property type="entry name" value="YhdP_central"/>
</dbReference>
<dbReference type="Proteomes" id="UP000256650">
    <property type="component" value="Unassembled WGS sequence"/>
</dbReference>
<evidence type="ECO:0000259" key="2">
    <source>
        <dbReference type="Pfam" id="PF13116"/>
    </source>
</evidence>
<accession>A0A3D8IF27</accession>
<sequence length="863" mass="97626">MKKPSTKTLKIVLLLVFFVGIFIVLYTFLYNGIKIERFGLAGTQIKGFYLRLDKKLILEIESLNLNKIKTTHSSESLDIKTQILYAKNFHFILQYFQKINIQQIGFQDYQANLYYDGDNFTLNLPEVYAKINLQENASKVLIRIQDLYMKSYGIYYQGSGVYDLRRQNVQMEGKLSFVHRKHYYPYMRLDLQVQSNLRNLTIKGSSDTFVDIKFLRTLLPKFENKLVEEWIFDNYSVESARINEFGITIPLRSKTILQDSLASLYVLGEAQNVEVIFHPKLPPAHADSVKLVFQNNALEFYPLNPTYQHHSANGSQVILKDIVSDNPLLQVHIKTNTALDSAILKLLEAYEITLPLSAPNAKIASDLYIGLNLDTLDLTAKGIFKSKDIEVLLQKTPLISDSLNLQLDNHLIKVESKNTSYQDLLKSDSNFVIDTQAKTISGDLLITSLLLSKESPEVLQITNQSLPFNVNFAQKQKIVFALPTFNFEAIFGQNYVFHLNRLSGILPFSKILQEYKITEGMLQVRTQDFEKYFADISVQTEQEILRNKQDNAPLQTMDLTFDYTPLGFTLQSKDGSFVLQNNAEAKRINLKNLSLGLDLEQFSNNSSSDNIPILIKGQDSNLWVKNRNILADSFEIALVNGEINVGLKHKNGQANLYKRGDFLTLDAKEFGDEFINAILQKKGVHKGRFFVNANTNEKGALIGKITLLNTSLNELNVLQNVMAFIDTIPSLLTLKSPGFNHKGYYVNEGVVEFGLNDEFLAIEALDLKGSSIDIKGRGIVQIESQVIDFNAELITAKSFGGIISKIPLVNYIVLGENGAISTAFKIDGTLENPQVHTQAVQDFLLSPFNILKRVITSPFEIFN</sequence>
<keyword evidence="4" id="KW-1185">Reference proteome</keyword>
<evidence type="ECO:0000313" key="3">
    <source>
        <dbReference type="EMBL" id="RDU63772.1"/>
    </source>
</evidence>
<organism evidence="3 4">
    <name type="scientific">Helicobacter ganmani</name>
    <dbReference type="NCBI Taxonomy" id="60246"/>
    <lineage>
        <taxon>Bacteria</taxon>
        <taxon>Pseudomonadati</taxon>
        <taxon>Campylobacterota</taxon>
        <taxon>Epsilonproteobacteria</taxon>
        <taxon>Campylobacterales</taxon>
        <taxon>Helicobacteraceae</taxon>
        <taxon>Helicobacter</taxon>
    </lineage>
</organism>
<proteinExistence type="predicted"/>
<reference evidence="3 4" key="1">
    <citation type="submission" date="2018-04" db="EMBL/GenBank/DDBJ databases">
        <title>Novel Campyloabacter and Helicobacter Species and Strains.</title>
        <authorList>
            <person name="Mannion A.J."/>
            <person name="Shen Z."/>
            <person name="Fox J.G."/>
        </authorList>
    </citation>
    <scope>NUCLEOTIDE SEQUENCE [LARGE SCALE GENOMIC DNA]</scope>
    <source>
        <strain evidence="3 4">MIT 99-5101</strain>
    </source>
</reference>
<dbReference type="RefSeq" id="WP_115551097.1">
    <property type="nucleotide sequence ID" value="NZ_CAPHNE010000082.1"/>
</dbReference>
<dbReference type="GeneID" id="82535214"/>
<dbReference type="AlphaFoldDB" id="A0A3D8IF27"/>
<gene>
    <name evidence="3" type="ORF">CQA43_02805</name>
</gene>
<feature type="domain" description="YhdP central" evidence="2">
    <location>
        <begin position="575"/>
        <end position="835"/>
    </location>
</feature>
<feature type="domain" description="YhdP central" evidence="2">
    <location>
        <begin position="228"/>
        <end position="463"/>
    </location>
</feature>
<dbReference type="EMBL" id="NXLS01000002">
    <property type="protein sequence ID" value="RDU63772.1"/>
    <property type="molecule type" value="Genomic_DNA"/>
</dbReference>
<comment type="caution">
    <text evidence="3">The sequence shown here is derived from an EMBL/GenBank/DDBJ whole genome shotgun (WGS) entry which is preliminary data.</text>
</comment>
<dbReference type="OrthoDB" id="5332226at2"/>
<keyword evidence="1" id="KW-0812">Transmembrane</keyword>
<evidence type="ECO:0000313" key="4">
    <source>
        <dbReference type="Proteomes" id="UP000256650"/>
    </source>
</evidence>
<keyword evidence="1" id="KW-0472">Membrane</keyword>